<proteinExistence type="predicted"/>
<dbReference type="Proteomes" id="UP001595783">
    <property type="component" value="Unassembled WGS sequence"/>
</dbReference>
<keyword evidence="2" id="KW-1185">Reference proteome</keyword>
<accession>A0ABV7ZJB0</accession>
<comment type="caution">
    <text evidence="1">The sequence shown here is derived from an EMBL/GenBank/DDBJ whole genome shotgun (WGS) entry which is preliminary data.</text>
</comment>
<name>A0ABV7ZJB0_9HELI</name>
<sequence length="235" mass="27750">MQEYKIFCDESNHLDYNPSLGSKVMVLGAISLPASELAPINQAIKDLKRQFNHQKELKWTKLIHLQMEFYDTLLEFFFSSVHLHFQAILVPDKRALEHDRYNQSNPDIFYYKMFYYVLRNLIEPQTAIKIYLDYKDSKCAVRMHELERVLHNQYKGTIQAQCFTVRSHQSQIIQLTDMLIGAIAYKARDDIPHQSPIKNHVVQKIEEWAGFKLEEGTPPWERKFNVFKIALKENA</sequence>
<gene>
    <name evidence="1" type="ORF">ACFOPX_07210</name>
</gene>
<organism evidence="1 2">
    <name type="scientific">Helicobacter baculiformis</name>
    <dbReference type="NCBI Taxonomy" id="427351"/>
    <lineage>
        <taxon>Bacteria</taxon>
        <taxon>Pseudomonadati</taxon>
        <taxon>Campylobacterota</taxon>
        <taxon>Epsilonproteobacteria</taxon>
        <taxon>Campylobacterales</taxon>
        <taxon>Helicobacteraceae</taxon>
        <taxon>Helicobacter</taxon>
    </lineage>
</organism>
<dbReference type="Pfam" id="PF12686">
    <property type="entry name" value="DUF3800"/>
    <property type="match status" value="1"/>
</dbReference>
<dbReference type="InterPro" id="IPR024524">
    <property type="entry name" value="DUF3800"/>
</dbReference>
<evidence type="ECO:0000313" key="1">
    <source>
        <dbReference type="EMBL" id="MFC3848300.1"/>
    </source>
</evidence>
<dbReference type="RefSeq" id="WP_104752306.1">
    <property type="nucleotide sequence ID" value="NZ_FZMF01000019.1"/>
</dbReference>
<reference evidence="2" key="1">
    <citation type="journal article" date="2019" name="Int. J. Syst. Evol. Microbiol.">
        <title>The Global Catalogue of Microorganisms (GCM) 10K type strain sequencing project: providing services to taxonomists for standard genome sequencing and annotation.</title>
        <authorList>
            <consortium name="The Broad Institute Genomics Platform"/>
            <consortium name="The Broad Institute Genome Sequencing Center for Infectious Disease"/>
            <person name="Wu L."/>
            <person name="Ma J."/>
        </authorList>
    </citation>
    <scope>NUCLEOTIDE SEQUENCE [LARGE SCALE GENOMIC DNA]</scope>
    <source>
        <strain evidence="2">CCUG 53816</strain>
    </source>
</reference>
<dbReference type="EMBL" id="JBHRZO010000049">
    <property type="protein sequence ID" value="MFC3848300.1"/>
    <property type="molecule type" value="Genomic_DNA"/>
</dbReference>
<protein>
    <submittedName>
        <fullName evidence="1">DUF3800 domain-containing protein</fullName>
    </submittedName>
</protein>
<evidence type="ECO:0000313" key="2">
    <source>
        <dbReference type="Proteomes" id="UP001595783"/>
    </source>
</evidence>